<accession>A0A174CH50</accession>
<keyword evidence="4" id="KW-1185">Reference proteome</keyword>
<feature type="region of interest" description="Disordered" evidence="2">
    <location>
        <begin position="298"/>
        <end position="336"/>
    </location>
</feature>
<dbReference type="AlphaFoldDB" id="A0A174CH50"/>
<protein>
    <submittedName>
        <fullName evidence="3">Uncharacterized protein</fullName>
    </submittedName>
</protein>
<evidence type="ECO:0000313" key="3">
    <source>
        <dbReference type="EMBL" id="CUO11499.1"/>
    </source>
</evidence>
<evidence type="ECO:0000313" key="4">
    <source>
        <dbReference type="Proteomes" id="UP000095546"/>
    </source>
</evidence>
<feature type="coiled-coil region" evidence="1">
    <location>
        <begin position="100"/>
        <end position="246"/>
    </location>
</feature>
<dbReference type="EMBL" id="CYYU01000031">
    <property type="protein sequence ID" value="CUO11499.1"/>
    <property type="molecule type" value="Genomic_DNA"/>
</dbReference>
<gene>
    <name evidence="3" type="ORF">ERS852385_02166</name>
</gene>
<dbReference type="eggNOG" id="ENOG5033E51">
    <property type="taxonomic scope" value="Bacteria"/>
</dbReference>
<keyword evidence="1" id="KW-0175">Coiled coil</keyword>
<sequence length="336" mass="37486">MRGDCMANVKTYKMEPETSEKLQKICEELNLTWDGTFQTLANLYMQQKAIGALPERGMEVKEFQSLLNRVSEAFTYALTVNADAEERIRQEFTKKFAAQQQDLAAEKTRAEMAAKRAKEAELRAQEQQGQAKTLREELEKLTRELGHVKEEARLAAKAQADSLADKERLNALQAQQLAALKQEVEACRDAAAAAKEIQEKADGLQRSLMAAEHAKEQAEKQVAELRAALDDREQQMKARTDALEAQYTQEKHMLLLKAENERQSAVLAVKAEYAARIESLQEKYMAKYMAKMEASYGVSGAGSGKVQPVQREKEEAEDAAVKEASGNPAGKEGERA</sequence>
<name>A0A174CH50_9FIRM</name>
<dbReference type="Proteomes" id="UP000095546">
    <property type="component" value="Unassembled WGS sequence"/>
</dbReference>
<proteinExistence type="predicted"/>
<dbReference type="STRING" id="187979.ERS852385_02166"/>
<reference evidence="3 4" key="1">
    <citation type="submission" date="2015-09" db="EMBL/GenBank/DDBJ databases">
        <authorList>
            <consortium name="Pathogen Informatics"/>
        </authorList>
    </citation>
    <scope>NUCLEOTIDE SEQUENCE [LARGE SCALE GENOMIC DNA]</scope>
    <source>
        <strain evidence="3 4">2789STDY5608828</strain>
    </source>
</reference>
<organism evidence="3 4">
    <name type="scientific">Mitsuokella jalaludinii</name>
    <dbReference type="NCBI Taxonomy" id="187979"/>
    <lineage>
        <taxon>Bacteria</taxon>
        <taxon>Bacillati</taxon>
        <taxon>Bacillota</taxon>
        <taxon>Negativicutes</taxon>
        <taxon>Selenomonadales</taxon>
        <taxon>Selenomonadaceae</taxon>
        <taxon>Mitsuokella</taxon>
    </lineage>
</organism>
<evidence type="ECO:0000256" key="2">
    <source>
        <dbReference type="SAM" id="MobiDB-lite"/>
    </source>
</evidence>
<evidence type="ECO:0000256" key="1">
    <source>
        <dbReference type="SAM" id="Coils"/>
    </source>
</evidence>